<name>A0A915HSP9_ROMCU</name>
<accession>A0A915HSP9</accession>
<proteinExistence type="predicted"/>
<feature type="domain" description="DNA polymerase zeta catalytic subunit N-terminal" evidence="2">
    <location>
        <begin position="10"/>
        <end position="60"/>
    </location>
</feature>
<sequence length="703" mass="80615">MSTPPSNAAISIRIFTCEHYLTKIHKTTSKPTFDRQSSRVPVIRIFGSTLEGRICCVHVHDIYPYFYINLPCGLDSVDESFYGYHDDVATYLKIEFFSPLLTKKFSARVQYNEMPRQTNCEIELDCTGDDIIVTSKNSSDATIQNPGLKFIWVDMQSRLKELNNCSKFFDKTTHPVGQESYILEREENFLRDLENILSSQPAYGKETIIPSSRSDDSMTLVHMLSEVNPDRLENLMIENETENDVIETTLLDISMDEKENVVNDSENDNSDDGEVEASVSFNEGNNIASNNRIVENQSQLMEVEYSTDDIVEQSENEDLAPSNNPLNVATLFDHSNDDKDFHLCLSTSSGSLNEDLEEPRNIEASFSEEILFSALAWFSIDGNSAPTRRQVETFFLEKNVNPKCKLSQPEHLNISNFRVRPSNGEQLIEMNTFLFVDGFYINGLDKNLASSVSKERRFNERIFEQSYVLGSSLSNTFGFNSTELDLGRSKGLCSVYSQLHLVTMSVEVLCDSRLNLAPDPKFDRVLAIFYTIYYEEKSFSRNGVIFAHDHTYSDEEIKQMWLHCINEDIQFHSADSEETMLRDLVSTVQQYDPDILVGYEIQSMSLGYLIERATKLDLDLASLISRIPEISGQSRHSNADDWWFMADIHIAGRVTLNLWRLLRHEVSINIYTFENVAYHLLRIRCPKYSNEKLTSWFKNAVTW</sequence>
<evidence type="ECO:0000313" key="3">
    <source>
        <dbReference type="Proteomes" id="UP000887565"/>
    </source>
</evidence>
<dbReference type="InterPro" id="IPR030559">
    <property type="entry name" value="PolZ_Rev3"/>
</dbReference>
<dbReference type="GO" id="GO:0003676">
    <property type="term" value="F:nucleic acid binding"/>
    <property type="evidence" value="ECO:0007669"/>
    <property type="project" value="InterPro"/>
</dbReference>
<dbReference type="PANTHER" id="PTHR45812:SF1">
    <property type="entry name" value="DNA POLYMERASE ZETA CATALYTIC SUBUNIT"/>
    <property type="match status" value="1"/>
</dbReference>
<dbReference type="WBParaSite" id="nRc.2.0.1.t04948-RA">
    <property type="protein sequence ID" value="nRc.2.0.1.t04948-RA"/>
    <property type="gene ID" value="nRc.2.0.1.g04948"/>
</dbReference>
<dbReference type="Pfam" id="PF03104">
    <property type="entry name" value="DNA_pol_B_exo1"/>
    <property type="match status" value="1"/>
</dbReference>
<dbReference type="Pfam" id="PF24065">
    <property type="entry name" value="REV3_N"/>
    <property type="match status" value="1"/>
</dbReference>
<keyword evidence="3" id="KW-1185">Reference proteome</keyword>
<dbReference type="GO" id="GO:0042276">
    <property type="term" value="P:error-prone translesion synthesis"/>
    <property type="evidence" value="ECO:0007669"/>
    <property type="project" value="TreeGrafter"/>
</dbReference>
<dbReference type="GO" id="GO:0003887">
    <property type="term" value="F:DNA-directed DNA polymerase activity"/>
    <property type="evidence" value="ECO:0007669"/>
    <property type="project" value="TreeGrafter"/>
</dbReference>
<dbReference type="InterPro" id="IPR036397">
    <property type="entry name" value="RNaseH_sf"/>
</dbReference>
<evidence type="ECO:0000259" key="2">
    <source>
        <dbReference type="Pfam" id="PF24065"/>
    </source>
</evidence>
<evidence type="ECO:0000259" key="1">
    <source>
        <dbReference type="Pfam" id="PF03104"/>
    </source>
</evidence>
<dbReference type="GO" id="GO:0016035">
    <property type="term" value="C:zeta DNA polymerase complex"/>
    <property type="evidence" value="ECO:0007669"/>
    <property type="project" value="InterPro"/>
</dbReference>
<dbReference type="GO" id="GO:0005634">
    <property type="term" value="C:nucleus"/>
    <property type="evidence" value="ECO:0007669"/>
    <property type="project" value="TreeGrafter"/>
</dbReference>
<dbReference type="SUPFAM" id="SSF53098">
    <property type="entry name" value="Ribonuclease H-like"/>
    <property type="match status" value="1"/>
</dbReference>
<dbReference type="Proteomes" id="UP000887565">
    <property type="component" value="Unplaced"/>
</dbReference>
<dbReference type="CDD" id="cd05778">
    <property type="entry name" value="DNA_polB_zeta_exo"/>
    <property type="match status" value="1"/>
</dbReference>
<protein>
    <submittedName>
        <fullName evidence="4">DNA-directed DNA polymerase family B exonuclease domain-containing protein</fullName>
    </submittedName>
</protein>
<evidence type="ECO:0000313" key="4">
    <source>
        <dbReference type="WBParaSite" id="nRc.2.0.1.t04948-RA"/>
    </source>
</evidence>
<dbReference type="GO" id="GO:0000724">
    <property type="term" value="P:double-strand break repair via homologous recombination"/>
    <property type="evidence" value="ECO:0007669"/>
    <property type="project" value="TreeGrafter"/>
</dbReference>
<dbReference type="InterPro" id="IPR012337">
    <property type="entry name" value="RNaseH-like_sf"/>
</dbReference>
<dbReference type="Gene3D" id="2.40.50.730">
    <property type="match status" value="1"/>
</dbReference>
<dbReference type="InterPro" id="IPR006133">
    <property type="entry name" value="DNA-dir_DNA_pol_B_exonuc"/>
</dbReference>
<dbReference type="InterPro" id="IPR056447">
    <property type="entry name" value="REV3_N"/>
</dbReference>
<reference evidence="4" key="1">
    <citation type="submission" date="2022-11" db="UniProtKB">
        <authorList>
            <consortium name="WormBaseParasite"/>
        </authorList>
    </citation>
    <scope>IDENTIFICATION</scope>
</reference>
<dbReference type="Gene3D" id="3.30.420.10">
    <property type="entry name" value="Ribonuclease H-like superfamily/Ribonuclease H"/>
    <property type="match status" value="1"/>
</dbReference>
<dbReference type="PANTHER" id="PTHR45812">
    <property type="entry name" value="DNA POLYMERASE ZETA CATALYTIC SUBUNIT"/>
    <property type="match status" value="1"/>
</dbReference>
<feature type="domain" description="DNA-directed DNA polymerase family B exonuclease" evidence="1">
    <location>
        <begin position="501"/>
        <end position="676"/>
    </location>
</feature>
<dbReference type="AlphaFoldDB" id="A0A915HSP9"/>
<organism evidence="3 4">
    <name type="scientific">Romanomermis culicivorax</name>
    <name type="common">Nematode worm</name>
    <dbReference type="NCBI Taxonomy" id="13658"/>
    <lineage>
        <taxon>Eukaryota</taxon>
        <taxon>Metazoa</taxon>
        <taxon>Ecdysozoa</taxon>
        <taxon>Nematoda</taxon>
        <taxon>Enoplea</taxon>
        <taxon>Dorylaimia</taxon>
        <taxon>Mermithida</taxon>
        <taxon>Mermithoidea</taxon>
        <taxon>Mermithidae</taxon>
        <taxon>Romanomermis</taxon>
    </lineage>
</organism>